<dbReference type="FunFam" id="1.20.1250.20:FF:000082">
    <property type="entry name" value="MFS multidrug transporter, putative"/>
    <property type="match status" value="1"/>
</dbReference>
<keyword evidence="6 9" id="KW-1133">Transmembrane helix</keyword>
<comment type="subcellular location">
    <subcellularLocation>
        <location evidence="2">Cell membrane</location>
    </subcellularLocation>
    <subcellularLocation>
        <location evidence="1">Membrane</location>
        <topology evidence="1">Multi-pass membrane protein</topology>
    </subcellularLocation>
</comment>
<dbReference type="InterPro" id="IPR036259">
    <property type="entry name" value="MFS_trans_sf"/>
</dbReference>
<keyword evidence="12" id="KW-1185">Reference proteome</keyword>
<feature type="transmembrane region" description="Helical" evidence="9">
    <location>
        <begin position="495"/>
        <end position="516"/>
    </location>
</feature>
<keyword evidence="4" id="KW-1003">Cell membrane</keyword>
<evidence type="ECO:0000256" key="9">
    <source>
        <dbReference type="SAM" id="Phobius"/>
    </source>
</evidence>
<feature type="region of interest" description="Disordered" evidence="8">
    <location>
        <begin position="1"/>
        <end position="90"/>
    </location>
</feature>
<dbReference type="PROSITE" id="PS00216">
    <property type="entry name" value="SUGAR_TRANSPORT_1"/>
    <property type="match status" value="1"/>
</dbReference>
<dbReference type="EMBL" id="LAEV01000575">
    <property type="protein sequence ID" value="KKA30047.1"/>
    <property type="molecule type" value="Genomic_DNA"/>
</dbReference>
<dbReference type="GO" id="GO:0042908">
    <property type="term" value="P:xenobiotic transport"/>
    <property type="evidence" value="ECO:0007669"/>
    <property type="project" value="UniProtKB-ARBA"/>
</dbReference>
<feature type="domain" description="Major facilitator superfamily (MFS) profile" evidence="10">
    <location>
        <begin position="148"/>
        <end position="583"/>
    </location>
</feature>
<evidence type="ECO:0000256" key="4">
    <source>
        <dbReference type="ARBA" id="ARBA00022475"/>
    </source>
</evidence>
<proteinExistence type="inferred from homology"/>
<feature type="transmembrane region" description="Helical" evidence="9">
    <location>
        <begin position="239"/>
        <end position="262"/>
    </location>
</feature>
<evidence type="ECO:0000259" key="10">
    <source>
        <dbReference type="PROSITE" id="PS50850"/>
    </source>
</evidence>
<feature type="transmembrane region" description="Helical" evidence="9">
    <location>
        <begin position="183"/>
        <end position="203"/>
    </location>
</feature>
<dbReference type="SUPFAM" id="SSF103473">
    <property type="entry name" value="MFS general substrate transporter"/>
    <property type="match status" value="1"/>
</dbReference>
<dbReference type="PROSITE" id="PS50850">
    <property type="entry name" value="MFS"/>
    <property type="match status" value="1"/>
</dbReference>
<reference evidence="11 12" key="1">
    <citation type="submission" date="2015-03" db="EMBL/GenBank/DDBJ databases">
        <authorList>
            <person name="Radwan O."/>
            <person name="Al-Naeli F.A."/>
            <person name="Rendon G.A."/>
            <person name="Fields C."/>
        </authorList>
    </citation>
    <scope>NUCLEOTIDE SEQUENCE [LARGE SCALE GENOMIC DNA]</scope>
    <source>
        <strain evidence="11">CR-DP1</strain>
    </source>
</reference>
<dbReference type="InterPro" id="IPR020846">
    <property type="entry name" value="MFS_dom"/>
</dbReference>
<comment type="caution">
    <text evidence="11">The sequence shown here is derived from an EMBL/GenBank/DDBJ whole genome shotgun (WGS) entry which is preliminary data.</text>
</comment>
<evidence type="ECO:0000256" key="8">
    <source>
        <dbReference type="SAM" id="MobiDB-lite"/>
    </source>
</evidence>
<dbReference type="Gene3D" id="1.20.1250.20">
    <property type="entry name" value="MFS general substrate transporter like domains"/>
    <property type="match status" value="1"/>
</dbReference>
<evidence type="ECO:0000256" key="5">
    <source>
        <dbReference type="ARBA" id="ARBA00022692"/>
    </source>
</evidence>
<dbReference type="Pfam" id="PF07690">
    <property type="entry name" value="MFS_1"/>
    <property type="match status" value="1"/>
</dbReference>
<dbReference type="GO" id="GO:0140115">
    <property type="term" value="P:export across plasma membrane"/>
    <property type="evidence" value="ECO:0007669"/>
    <property type="project" value="UniProtKB-ARBA"/>
</dbReference>
<protein>
    <recommendedName>
        <fullName evidence="10">Major facilitator superfamily (MFS) profile domain-containing protein</fullName>
    </recommendedName>
</protein>
<evidence type="ECO:0000256" key="1">
    <source>
        <dbReference type="ARBA" id="ARBA00004141"/>
    </source>
</evidence>
<name>A0A0F4ZHM8_9PEZI</name>
<dbReference type="Proteomes" id="UP000033483">
    <property type="component" value="Unassembled WGS sequence"/>
</dbReference>
<dbReference type="GO" id="GO:0005886">
    <property type="term" value="C:plasma membrane"/>
    <property type="evidence" value="ECO:0007669"/>
    <property type="project" value="UniProtKB-SubCell"/>
</dbReference>
<gene>
    <name evidence="11" type="ORF">TD95_001525</name>
</gene>
<evidence type="ECO:0000256" key="6">
    <source>
        <dbReference type="ARBA" id="ARBA00022989"/>
    </source>
</evidence>
<feature type="transmembrane region" description="Helical" evidence="9">
    <location>
        <begin position="274"/>
        <end position="297"/>
    </location>
</feature>
<feature type="compositionally biased region" description="Polar residues" evidence="8">
    <location>
        <begin position="28"/>
        <end position="40"/>
    </location>
</feature>
<evidence type="ECO:0000256" key="7">
    <source>
        <dbReference type="ARBA" id="ARBA00023136"/>
    </source>
</evidence>
<dbReference type="InterPro" id="IPR005829">
    <property type="entry name" value="Sugar_transporter_CS"/>
</dbReference>
<organism evidence="11 12">
    <name type="scientific">Thielaviopsis punctulata</name>
    <dbReference type="NCBI Taxonomy" id="72032"/>
    <lineage>
        <taxon>Eukaryota</taxon>
        <taxon>Fungi</taxon>
        <taxon>Dikarya</taxon>
        <taxon>Ascomycota</taxon>
        <taxon>Pezizomycotina</taxon>
        <taxon>Sordariomycetes</taxon>
        <taxon>Hypocreomycetidae</taxon>
        <taxon>Microascales</taxon>
        <taxon>Ceratocystidaceae</taxon>
        <taxon>Thielaviopsis</taxon>
    </lineage>
</organism>
<feature type="compositionally biased region" description="Low complexity" evidence="8">
    <location>
        <begin position="1"/>
        <end position="27"/>
    </location>
</feature>
<accession>A0A0F4ZHM8</accession>
<dbReference type="PANTHER" id="PTHR23502:SF7">
    <property type="entry name" value="DRUG_PROTON ANTIPORTER YHK8-RELATED"/>
    <property type="match status" value="1"/>
</dbReference>
<comment type="similarity">
    <text evidence="3">Belongs to the major facilitator superfamily.</text>
</comment>
<evidence type="ECO:0000256" key="3">
    <source>
        <dbReference type="ARBA" id="ARBA00008335"/>
    </source>
</evidence>
<feature type="transmembrane region" description="Helical" evidence="9">
    <location>
        <begin position="557"/>
        <end position="577"/>
    </location>
</feature>
<dbReference type="AlphaFoldDB" id="A0A0F4ZHM8"/>
<dbReference type="OrthoDB" id="3561359at2759"/>
<dbReference type="InterPro" id="IPR011701">
    <property type="entry name" value="MFS"/>
</dbReference>
<feature type="transmembrane region" description="Helical" evidence="9">
    <location>
        <begin position="418"/>
        <end position="437"/>
    </location>
</feature>
<dbReference type="PANTHER" id="PTHR23502">
    <property type="entry name" value="MAJOR FACILITATOR SUPERFAMILY"/>
    <property type="match status" value="1"/>
</dbReference>
<sequence>MEVSKSSLKSPSHSSSSSTAENSTLSNQQATACASNNALSNADEKKLESESSDSHTENGSPVYAAIRPGIRPAKPTADMLDSASSTLSRRQSLGAQSIELALRQERSNNGYGVDNLPTPTELEAQNKYDPAFTVDWEDGDNDPECPRSMPTWRKWWIISLVSLCSLGVSTYEQMVDEFKVSRNLVSVGLSLYVLGLGLGPMLLSPLSEFYGRRPIYLGSWLMFTIWLIPSAVAKNIETMLIARFFDGFSGSAFLAVAGGTVGDLFNKRELQAPMLMYSTAPFTGPTLGPLIGSFINYNVDWRWTYYTMLIMSGILLIFLVFQVPETYHPVLLRNRARKLRQETGDQRWIASIEKQNKSLVKTLITSLYRPFQLLFYEIMVLNLCIYSAILLGILYLFFGAFPQIFTAIHNFNLWQNGLTFLGMLTGILLCSLFDPLWKRIRNDLIAKSERETGVVGRSEPEWRLPSAIVGAIFVPIGLFWFAWTTYHSIHWSVPIIGSAFFGGGSLLVFSGIFTFLVDAYPLYAASALAANSFVRCTAAAAFPLFGHQMFDRLGFQWAGSLIAFLALAMMPFPYLFFKYGKRLRAKSRFAVSD</sequence>
<feature type="transmembrane region" description="Helical" evidence="9">
    <location>
        <begin position="373"/>
        <end position="398"/>
    </location>
</feature>
<feature type="transmembrane region" description="Helical" evidence="9">
    <location>
        <begin position="464"/>
        <end position="483"/>
    </location>
</feature>
<dbReference type="GO" id="GO:0022857">
    <property type="term" value="F:transmembrane transporter activity"/>
    <property type="evidence" value="ECO:0007669"/>
    <property type="project" value="InterPro"/>
</dbReference>
<keyword evidence="7 9" id="KW-0472">Membrane</keyword>
<evidence type="ECO:0000313" key="11">
    <source>
        <dbReference type="EMBL" id="KKA30047.1"/>
    </source>
</evidence>
<feature type="compositionally biased region" description="Basic and acidic residues" evidence="8">
    <location>
        <begin position="42"/>
        <end position="56"/>
    </location>
</feature>
<keyword evidence="5 9" id="KW-0812">Transmembrane</keyword>
<feature type="transmembrane region" description="Helical" evidence="9">
    <location>
        <begin position="215"/>
        <end position="233"/>
    </location>
</feature>
<dbReference type="CDD" id="cd17323">
    <property type="entry name" value="MFS_Tpo1_MDR_like"/>
    <property type="match status" value="1"/>
</dbReference>
<evidence type="ECO:0000313" key="12">
    <source>
        <dbReference type="Proteomes" id="UP000033483"/>
    </source>
</evidence>
<evidence type="ECO:0000256" key="2">
    <source>
        <dbReference type="ARBA" id="ARBA00004236"/>
    </source>
</evidence>
<feature type="transmembrane region" description="Helical" evidence="9">
    <location>
        <begin position="303"/>
        <end position="323"/>
    </location>
</feature>